<evidence type="ECO:0000313" key="8">
    <source>
        <dbReference type="EMBL" id="VWX34531.1"/>
    </source>
</evidence>
<evidence type="ECO:0000256" key="2">
    <source>
        <dbReference type="ARBA" id="ARBA00022670"/>
    </source>
</evidence>
<keyword evidence="3 8" id="KW-0378">Hydrolase</keyword>
<accession>A0A653I637</accession>
<dbReference type="InterPro" id="IPR003646">
    <property type="entry name" value="SH3-like_bac-type"/>
</dbReference>
<dbReference type="PROSITE" id="PS51935">
    <property type="entry name" value="NLPC_P60"/>
    <property type="match status" value="1"/>
</dbReference>
<dbReference type="Gene3D" id="3.90.1720.10">
    <property type="entry name" value="endopeptidase domain like (from Nostoc punctiforme)"/>
    <property type="match status" value="1"/>
</dbReference>
<comment type="similarity">
    <text evidence="1">Belongs to the peptidase C40 family.</text>
</comment>
<evidence type="ECO:0000256" key="3">
    <source>
        <dbReference type="ARBA" id="ARBA00022801"/>
    </source>
</evidence>
<evidence type="ECO:0000256" key="5">
    <source>
        <dbReference type="SAM" id="SignalP"/>
    </source>
</evidence>
<evidence type="ECO:0000313" key="9">
    <source>
        <dbReference type="Proteomes" id="UP000439752"/>
    </source>
</evidence>
<dbReference type="PANTHER" id="PTHR47053:SF1">
    <property type="entry name" value="MUREIN DD-ENDOPEPTIDASE MEPH-RELATED"/>
    <property type="match status" value="1"/>
</dbReference>
<dbReference type="GO" id="GO:0008234">
    <property type="term" value="F:cysteine-type peptidase activity"/>
    <property type="evidence" value="ECO:0007669"/>
    <property type="project" value="UniProtKB-KW"/>
</dbReference>
<protein>
    <submittedName>
        <fullName evidence="8">Glycoside hydrolase</fullName>
    </submittedName>
</protein>
<keyword evidence="2" id="KW-0645">Protease</keyword>
<dbReference type="InterPro" id="IPR000064">
    <property type="entry name" value="NLP_P60_dom"/>
</dbReference>
<keyword evidence="4" id="KW-0788">Thiol protease</keyword>
<keyword evidence="5" id="KW-0732">Signal</keyword>
<organism evidence="8 9">
    <name type="scientific">Exiguobacterium oxidotolerans</name>
    <dbReference type="NCBI Taxonomy" id="223958"/>
    <lineage>
        <taxon>Bacteria</taxon>
        <taxon>Bacillati</taxon>
        <taxon>Bacillota</taxon>
        <taxon>Bacilli</taxon>
        <taxon>Bacillales</taxon>
        <taxon>Bacillales Family XII. Incertae Sedis</taxon>
        <taxon>Exiguobacterium</taxon>
    </lineage>
</organism>
<evidence type="ECO:0000259" key="6">
    <source>
        <dbReference type="PROSITE" id="PS51781"/>
    </source>
</evidence>
<evidence type="ECO:0000256" key="4">
    <source>
        <dbReference type="ARBA" id="ARBA00022807"/>
    </source>
</evidence>
<feature type="signal peptide" evidence="5">
    <location>
        <begin position="1"/>
        <end position="22"/>
    </location>
</feature>
<dbReference type="Proteomes" id="UP000439752">
    <property type="component" value="Unassembled WGS sequence"/>
</dbReference>
<feature type="domain" description="NlpC/P60" evidence="7">
    <location>
        <begin position="103"/>
        <end position="220"/>
    </location>
</feature>
<dbReference type="AlphaFoldDB" id="A0A653I637"/>
<evidence type="ECO:0000259" key="7">
    <source>
        <dbReference type="PROSITE" id="PS51935"/>
    </source>
</evidence>
<dbReference type="Gene3D" id="2.30.30.40">
    <property type="entry name" value="SH3 Domains"/>
    <property type="match status" value="1"/>
</dbReference>
<dbReference type="PROSITE" id="PS51781">
    <property type="entry name" value="SH3B"/>
    <property type="match status" value="1"/>
</dbReference>
<proteinExistence type="inferred from homology"/>
<dbReference type="RefSeq" id="WP_159172979.1">
    <property type="nucleotide sequence ID" value="NZ_LR732311.1"/>
</dbReference>
<feature type="domain" description="SH3b" evidence="6">
    <location>
        <begin position="32"/>
        <end position="95"/>
    </location>
</feature>
<keyword evidence="9" id="KW-1185">Reference proteome</keyword>
<dbReference type="EMBL" id="CABWKQ010000011">
    <property type="protein sequence ID" value="VWX34531.1"/>
    <property type="molecule type" value="Genomic_DNA"/>
</dbReference>
<dbReference type="Pfam" id="PF08239">
    <property type="entry name" value="SH3_3"/>
    <property type="match status" value="1"/>
</dbReference>
<dbReference type="GO" id="GO:0006508">
    <property type="term" value="P:proteolysis"/>
    <property type="evidence" value="ECO:0007669"/>
    <property type="project" value="UniProtKB-KW"/>
</dbReference>
<reference evidence="8 9" key="1">
    <citation type="submission" date="2019-10" db="EMBL/GenBank/DDBJ databases">
        <authorList>
            <person name="Karimi E."/>
        </authorList>
    </citation>
    <scope>NUCLEOTIDE SEQUENCE [LARGE SCALE GENOMIC DNA]</scope>
    <source>
        <strain evidence="8">Exiguobacterium sp. 9Y</strain>
    </source>
</reference>
<dbReference type="SUPFAM" id="SSF54001">
    <property type="entry name" value="Cysteine proteinases"/>
    <property type="match status" value="1"/>
</dbReference>
<feature type="chain" id="PRO_5038444875" evidence="5">
    <location>
        <begin position="23"/>
        <end position="220"/>
    </location>
</feature>
<dbReference type="Pfam" id="PF00877">
    <property type="entry name" value="NLPC_P60"/>
    <property type="match status" value="1"/>
</dbReference>
<gene>
    <name evidence="8" type="ORF">EXIGUO9Y_190029</name>
</gene>
<dbReference type="PANTHER" id="PTHR47053">
    <property type="entry name" value="MUREIN DD-ENDOPEPTIDASE MEPH-RELATED"/>
    <property type="match status" value="1"/>
</dbReference>
<name>A0A653I637_9BACL</name>
<sequence>MKASLWIRLFILVTLVVSSWSAVPQATKAASAKKVVVSVDVLNIRSKAAVSGKKLGQLKLGQSVTVTSKTSNNWYRLRYQGKTAYIAAMYTKSYNKKATAGLSKTGATIVSVAEGLKGRPYVFGATGPTSFDCSGFTSYVYRALGKSLPRTAASQYAATKRTAPAAGDLVFFTHGSGIQHVGIAVDGSTMINANSYYGQVVKESFHGGYWGSRYVAAGTL</sequence>
<dbReference type="InterPro" id="IPR051202">
    <property type="entry name" value="Peptidase_C40"/>
</dbReference>
<dbReference type="InterPro" id="IPR038765">
    <property type="entry name" value="Papain-like_cys_pep_sf"/>
</dbReference>
<dbReference type="SMART" id="SM00287">
    <property type="entry name" value="SH3b"/>
    <property type="match status" value="1"/>
</dbReference>
<evidence type="ECO:0000256" key="1">
    <source>
        <dbReference type="ARBA" id="ARBA00007074"/>
    </source>
</evidence>